<keyword evidence="1" id="KW-0472">Membrane</keyword>
<evidence type="ECO:0000256" key="2">
    <source>
        <dbReference type="SAM" id="SignalP"/>
    </source>
</evidence>
<dbReference type="Pfam" id="PF19535">
    <property type="entry name" value="DUF6060"/>
    <property type="match status" value="1"/>
</dbReference>
<sequence>MLSTLLTSSILLLASSVLVDAAGYATRDPSFTSCQGFDVTSNETRPLESENLKISTGVVCNVSGSNFSTPCSVLSGGWPNLRSSITYTNGSRVSDSYAVEYGLWNATGDSKALYGSSIAAVENQTVTFESNTSGNVVFTPTYRCVIGRVQGCPANISITDDTEVNACYPVFTDRVVSFESVPGQFENITVLAGSRSINETSAEAAANLKQNPNDHPPYGFLSSGAGAGPRLVGLGTTCTFVLGLVWMGFWLV</sequence>
<name>A0A9P8K3N0_AURME</name>
<proteinExistence type="predicted"/>
<reference evidence="3" key="1">
    <citation type="journal article" date="2021" name="J Fungi (Basel)">
        <title>Virulence traits and population genomics of the black yeast Aureobasidium melanogenum.</title>
        <authorList>
            <person name="Cernosa A."/>
            <person name="Sun X."/>
            <person name="Gostincar C."/>
            <person name="Fang C."/>
            <person name="Gunde-Cimerman N."/>
            <person name="Song Z."/>
        </authorList>
    </citation>
    <scope>NUCLEOTIDE SEQUENCE</scope>
    <source>
        <strain evidence="3">EXF-8016</strain>
    </source>
</reference>
<dbReference type="EMBL" id="JAHFYH010000147">
    <property type="protein sequence ID" value="KAH0211077.1"/>
    <property type="molecule type" value="Genomic_DNA"/>
</dbReference>
<feature type="signal peptide" evidence="2">
    <location>
        <begin position="1"/>
        <end position="21"/>
    </location>
</feature>
<comment type="caution">
    <text evidence="3">The sequence shown here is derived from an EMBL/GenBank/DDBJ whole genome shotgun (WGS) entry which is preliminary data.</text>
</comment>
<accession>A0A9P8K3N0</accession>
<protein>
    <submittedName>
        <fullName evidence="3">Uncharacterized protein</fullName>
    </submittedName>
</protein>
<feature type="transmembrane region" description="Helical" evidence="1">
    <location>
        <begin position="231"/>
        <end position="251"/>
    </location>
</feature>
<dbReference type="Proteomes" id="UP000767238">
    <property type="component" value="Unassembled WGS sequence"/>
</dbReference>
<dbReference type="OrthoDB" id="3888670at2759"/>
<keyword evidence="2" id="KW-0732">Signal</keyword>
<keyword evidence="1" id="KW-1133">Transmembrane helix</keyword>
<gene>
    <name evidence="3" type="ORF">KCV03_g9826</name>
</gene>
<keyword evidence="1" id="KW-0812">Transmembrane</keyword>
<evidence type="ECO:0000313" key="3">
    <source>
        <dbReference type="EMBL" id="KAH0211077.1"/>
    </source>
</evidence>
<feature type="chain" id="PRO_5040466109" evidence="2">
    <location>
        <begin position="22"/>
        <end position="252"/>
    </location>
</feature>
<feature type="non-terminal residue" evidence="3">
    <location>
        <position position="252"/>
    </location>
</feature>
<organism evidence="3 4">
    <name type="scientific">Aureobasidium melanogenum</name>
    <name type="common">Aureobasidium pullulans var. melanogenum</name>
    <dbReference type="NCBI Taxonomy" id="46634"/>
    <lineage>
        <taxon>Eukaryota</taxon>
        <taxon>Fungi</taxon>
        <taxon>Dikarya</taxon>
        <taxon>Ascomycota</taxon>
        <taxon>Pezizomycotina</taxon>
        <taxon>Dothideomycetes</taxon>
        <taxon>Dothideomycetidae</taxon>
        <taxon>Dothideales</taxon>
        <taxon>Saccotheciaceae</taxon>
        <taxon>Aureobasidium</taxon>
    </lineage>
</organism>
<dbReference type="InterPro" id="IPR045702">
    <property type="entry name" value="DUF6060"/>
</dbReference>
<evidence type="ECO:0000313" key="4">
    <source>
        <dbReference type="Proteomes" id="UP000767238"/>
    </source>
</evidence>
<reference evidence="3" key="2">
    <citation type="submission" date="2021-08" db="EMBL/GenBank/DDBJ databases">
        <authorList>
            <person name="Gostincar C."/>
            <person name="Sun X."/>
            <person name="Song Z."/>
            <person name="Gunde-Cimerman N."/>
        </authorList>
    </citation>
    <scope>NUCLEOTIDE SEQUENCE</scope>
    <source>
        <strain evidence="3">EXF-8016</strain>
    </source>
</reference>
<dbReference type="AlphaFoldDB" id="A0A9P8K3N0"/>
<evidence type="ECO:0000256" key="1">
    <source>
        <dbReference type="SAM" id="Phobius"/>
    </source>
</evidence>